<feature type="compositionally biased region" description="Polar residues" evidence="3">
    <location>
        <begin position="1958"/>
        <end position="1973"/>
    </location>
</feature>
<dbReference type="STRING" id="41047.A0A397HE59"/>
<dbReference type="Pfam" id="PF11917">
    <property type="entry name" value="DUF3435"/>
    <property type="match status" value="1"/>
</dbReference>
<dbReference type="InterPro" id="IPR056125">
    <property type="entry name" value="DUF7708"/>
</dbReference>
<dbReference type="PROSITE" id="PS50297">
    <property type="entry name" value="ANK_REP_REGION"/>
    <property type="match status" value="2"/>
</dbReference>
<name>A0A397HE59_ASPTH</name>
<dbReference type="Pfam" id="PF25023">
    <property type="entry name" value="TEN_YD-shell"/>
    <property type="match status" value="1"/>
</dbReference>
<dbReference type="SUPFAM" id="SSF52540">
    <property type="entry name" value="P-loop containing nucleoside triphosphate hydrolases"/>
    <property type="match status" value="1"/>
</dbReference>
<dbReference type="Gene3D" id="3.40.50.300">
    <property type="entry name" value="P-loop containing nucleotide triphosphate hydrolases"/>
    <property type="match status" value="1"/>
</dbReference>
<dbReference type="SUPFAM" id="SSF48403">
    <property type="entry name" value="Ankyrin repeat"/>
    <property type="match status" value="1"/>
</dbReference>
<dbReference type="InterPro" id="IPR056884">
    <property type="entry name" value="NPHP3-like_N"/>
</dbReference>
<evidence type="ECO:0000256" key="2">
    <source>
        <dbReference type="PROSITE-ProRule" id="PRU00023"/>
    </source>
</evidence>
<feature type="region of interest" description="Disordered" evidence="3">
    <location>
        <begin position="1955"/>
        <end position="1980"/>
    </location>
</feature>
<protein>
    <submittedName>
        <fullName evidence="7">Uncharacterized protein</fullName>
    </submittedName>
</protein>
<dbReference type="InterPro" id="IPR027417">
    <property type="entry name" value="P-loop_NTPase"/>
</dbReference>
<dbReference type="Gene3D" id="2.180.10.10">
    <property type="entry name" value="RHS repeat-associated core"/>
    <property type="match status" value="1"/>
</dbReference>
<evidence type="ECO:0000259" key="5">
    <source>
        <dbReference type="Pfam" id="PF24883"/>
    </source>
</evidence>
<feature type="compositionally biased region" description="Basic and acidic residues" evidence="3">
    <location>
        <begin position="399"/>
        <end position="412"/>
    </location>
</feature>
<feature type="compositionally biased region" description="Basic residues" evidence="3">
    <location>
        <begin position="647"/>
        <end position="657"/>
    </location>
</feature>
<dbReference type="InterPro" id="IPR036770">
    <property type="entry name" value="Ankyrin_rpt-contain_sf"/>
</dbReference>
<reference evidence="7" key="1">
    <citation type="submission" date="2018-08" db="EMBL/GenBank/DDBJ databases">
        <title>Draft genome sequence of azole-resistant Aspergillus thermomutatus (Neosartorya pseudofischeri) strain HMR AF 39, isolated from a human nasal aspirate.</title>
        <authorList>
            <person name="Parent-Michaud M."/>
            <person name="Dufresne P.J."/>
            <person name="Fournier E."/>
            <person name="Martineau C."/>
            <person name="Moreira S."/>
            <person name="Perkins V."/>
            <person name="De Repentigny L."/>
            <person name="Dufresne S.F."/>
        </authorList>
    </citation>
    <scope>NUCLEOTIDE SEQUENCE [LARGE SCALE GENOMIC DNA]</scope>
    <source>
        <strain evidence="7">HMR AF 39</strain>
    </source>
</reference>
<keyword evidence="1" id="KW-0677">Repeat</keyword>
<feature type="region of interest" description="Disordered" evidence="3">
    <location>
        <begin position="1718"/>
        <end position="1741"/>
    </location>
</feature>
<dbReference type="PANTHER" id="PTHR10039:SF10">
    <property type="entry name" value="NACHT DOMAIN-CONTAINING PROTEIN"/>
    <property type="match status" value="1"/>
</dbReference>
<dbReference type="InterPro" id="IPR056823">
    <property type="entry name" value="TEN-like_YD-shell"/>
</dbReference>
<feature type="repeat" description="ANK" evidence="2">
    <location>
        <begin position="2857"/>
        <end position="2883"/>
    </location>
</feature>
<feature type="region of interest" description="Disordered" evidence="3">
    <location>
        <begin position="623"/>
        <end position="679"/>
    </location>
</feature>
<dbReference type="RefSeq" id="XP_026615777.1">
    <property type="nucleotide sequence ID" value="XM_026754671.1"/>
</dbReference>
<dbReference type="Pfam" id="PF24809">
    <property type="entry name" value="DUF7708"/>
    <property type="match status" value="1"/>
</dbReference>
<dbReference type="SMART" id="SM00248">
    <property type="entry name" value="ANK"/>
    <property type="match status" value="2"/>
</dbReference>
<evidence type="ECO:0000313" key="8">
    <source>
        <dbReference type="Proteomes" id="UP000215305"/>
    </source>
</evidence>
<keyword evidence="2" id="KW-0040">ANK repeat</keyword>
<dbReference type="InterPro" id="IPR021842">
    <property type="entry name" value="DUF3435"/>
</dbReference>
<dbReference type="Pfam" id="PF24883">
    <property type="entry name" value="NPHP3_N"/>
    <property type="match status" value="1"/>
</dbReference>
<feature type="compositionally biased region" description="Acidic residues" evidence="3">
    <location>
        <begin position="1724"/>
        <end position="1741"/>
    </location>
</feature>
<feature type="domain" description="Nephrocystin 3-like N-terminal" evidence="5">
    <location>
        <begin position="2303"/>
        <end position="2464"/>
    </location>
</feature>
<dbReference type="VEuPathDB" id="FungiDB:CDV56_101052"/>
<dbReference type="InterPro" id="IPR002110">
    <property type="entry name" value="Ankyrin_rpt"/>
</dbReference>
<dbReference type="EMBL" id="NKHU02000059">
    <property type="protein sequence ID" value="RHZ59573.1"/>
    <property type="molecule type" value="Genomic_DNA"/>
</dbReference>
<feature type="region of interest" description="Disordered" evidence="3">
    <location>
        <begin position="81"/>
        <end position="118"/>
    </location>
</feature>
<evidence type="ECO:0000259" key="6">
    <source>
        <dbReference type="Pfam" id="PF25023"/>
    </source>
</evidence>
<accession>A0A397HE59</accession>
<dbReference type="GeneID" id="38123026"/>
<feature type="region of interest" description="Disordered" evidence="3">
    <location>
        <begin position="458"/>
        <end position="480"/>
    </location>
</feature>
<keyword evidence="8" id="KW-1185">Reference proteome</keyword>
<dbReference type="OrthoDB" id="7464126at2759"/>
<gene>
    <name evidence="7" type="ORF">CDV56_101052</name>
</gene>
<feature type="repeat" description="ANK" evidence="2">
    <location>
        <begin position="2822"/>
        <end position="2854"/>
    </location>
</feature>
<dbReference type="NCBIfam" id="TIGR01643">
    <property type="entry name" value="YD_repeat_2x"/>
    <property type="match status" value="2"/>
</dbReference>
<comment type="caution">
    <text evidence="7">The sequence shown here is derived from an EMBL/GenBank/DDBJ whole genome shotgun (WGS) entry which is preliminary data.</text>
</comment>
<evidence type="ECO:0000259" key="4">
    <source>
        <dbReference type="Pfam" id="PF24809"/>
    </source>
</evidence>
<organism evidence="7 8">
    <name type="scientific">Aspergillus thermomutatus</name>
    <name type="common">Neosartorya pseudofischeri</name>
    <dbReference type="NCBI Taxonomy" id="41047"/>
    <lineage>
        <taxon>Eukaryota</taxon>
        <taxon>Fungi</taxon>
        <taxon>Dikarya</taxon>
        <taxon>Ascomycota</taxon>
        <taxon>Pezizomycotina</taxon>
        <taxon>Eurotiomycetes</taxon>
        <taxon>Eurotiomycetidae</taxon>
        <taxon>Eurotiales</taxon>
        <taxon>Aspergillaceae</taxon>
        <taxon>Aspergillus</taxon>
        <taxon>Aspergillus subgen. Fumigati</taxon>
    </lineage>
</organism>
<evidence type="ECO:0000256" key="3">
    <source>
        <dbReference type="SAM" id="MobiDB-lite"/>
    </source>
</evidence>
<dbReference type="PROSITE" id="PS50088">
    <property type="entry name" value="ANK_REPEAT"/>
    <property type="match status" value="2"/>
</dbReference>
<feature type="region of interest" description="Disordered" evidence="3">
    <location>
        <begin position="1859"/>
        <end position="1895"/>
    </location>
</feature>
<dbReference type="PANTHER" id="PTHR10039">
    <property type="entry name" value="AMELOGENIN"/>
    <property type="match status" value="1"/>
</dbReference>
<feature type="domain" description="DUF7708" evidence="4">
    <location>
        <begin position="2082"/>
        <end position="2223"/>
    </location>
</feature>
<sequence>MLVQFAFTRGRPFSATPPFRFSARPVVARCGLAPTRSGLASRAIPRGELPPVPAFTSSAELYKAAAPSLSTLQSRHAHWTSLLRPPPFGDDRPPTRTAQPPSAHRRRAAVKPPGDHGLRPQSDFLILLEGPTRRSIVMSGWLTVLSSGPSSLDKCCLRELGQIMNTNGKNASMGLHRLRWSLGDSGCVTSSAPGIDRSLAVLADCLKRAMDTPDWEECRVQDELRRAIPSRPGVKPVRISANVRQADLQTKRCDGRILDSTEGMALAELSLKVSEKGPETHQACGFLDETATDISWSLSAPSVGVVVEDVLQKQSDGQASLSMQPATSSDSELVATEQEVLELPKSRTLGSPEESIKVSRISRQSSARSTPLIGDYLCARISRSPSIGVLEHTLNPGREHRTENIHIKERTVGDSQGQEAASYRAKDAGSKAGCTESLRHGTLGAEDQNAGCTSALADDATREHSGSPQRPPENVFPSTSGEAQEVFGRGILRIQPHGPRNAYVITFLPDVVQPASMSSMSEMPCEKPSHSTGCGPANPANARVADGVPGGEKDLPIDPLILADDEPWEAGDLRQPFSLGDDPKPSETICPYPDPSPLFSSAIEQQDSVMLRQDKDAQFISSPHDCHSVAAGNPPSSNPPGPAHGGRQSKSRKRKPRRPDGQQPKRVRGPHTSTPEGNSFAALHTHFMSLLLDKRLQFLPWLLEGVLPHHMPRPDPLTTGNGDARPASRLTQRIQNTTSQGRVHLEHPTADDAHASHFVAVHRPSTRDHGRAEKQTTKVLETQPVVQKWDYDYPADGGLNQTLTTTSHDGLTTKKEVRYSLVTGQAIAHTDQSCVQDRFDYDKLGRVVKATTALGTPYEAALSQEYATLEDGQGASLTTSVRASNETFRVVQERSYNELGQCVKVVEIDWLRKKDAAPTEQRSVQTLEYDDWGEVCRTVNGDEMATISLYDPTELTRTEGIEGEGQSKAYLNLFGSTDKIELLTRKGKVESKVEYHYDGLSRLVAEVDALGRTTEYETDSFDRISKITWPGSRVVETRYAGHSASALPESVTVNGRTLGAQLYDGLDRVKEKTIGTRTTLQHYKNSSPEPHELISPRGTRADLEYEPSSGYALTHRIAVKGQGTAGSPNEDSYGYNARTGALSKLRSPYITVDLEYLASGLLWKETIQVADGPKFSTISTYTMAGKLQGYTDVHGHEYEAQYDADGRVDNLLQGSLKVGFTHNERGYVSEAEVKDEDRNSILTTRLWYDDFGRETDRAILHGTKTLFKLKPIYGPTGLVAERDLKDEDDKVLRHEGFEYDVHNRLVDYTCSGEESQLPVDEHGHTILGQKFEFDDFENLSKVITRFQDGSENVATYTPSETNPTQLDKITNTHKDFPADIDLEYDENGCLTRDEKGRTLEYDDMNRLIAVRDAGGKTVSEYLYDATGRLVCQRVPNEPDYHLFYCEDQLIAVKAGDRKMSYLSDGEVYWGQTVLHEEIIEDIRRAKHMFTHCDLTNIINSLWTDDDPKFIHPSFRVAMREHGKLRFNPVAFPLEMAFQDGAFRHIHSLDTLKRWNPNHNEPIPLLWASSVAEEPVLRTVTRFGGISKRPWTRECFCSLFRAVVINAGYPEIITIHTLRRGLANRLDKVATDAERSQVLTQKDPNVFGRSYIDSTSALSPMDVFLGEAMRLDHVEYLRGVGKYRAIGYPRHLPAQRQHAIQQNQDLQELGKRLQELHVQQKANDDDSDGYEDKDDDDSDAGDADADAKFAIRLTKKQVQVLKTRLHDAELAQYRKEWIESRVETQVKSGGKASEAIVFNDITRCLCKAQPERRHLAEMIPSEELLSYQEMLSAFDSEIQLRYHLSDIHGLHKAIWDEADDPSEKEDSAQADFSVNTGKKRRQGRVGQRDKKIQRVGNGQGECLQIIQWEYPNSPSHPTPLAPSAGDKGQSPHLANSNEAVTYFWDHHAENALEADAEAGTTSNTSCGSSISNGDRQPHWDGSIFCGSDSSTPLSLTASVSFEPSTAGTSPDLLPIDPQILQEANNPPVGAALLSFEDILTEEQKRQYHANTTKPDAASIIAFVADIDANNNSTNRRCVAPRLCTFLEATQQFSSVVDTFVSSNPTLAALIWGGVKMAILTASNVASYFDKVTSMIMGIGKSCPTYQKFGQLYPGCVGLQRALCDYYAIIVKLCIKIIEVSRRTAITQTLTAIFVPFESEFKSSLNEVDQAAKDIQLQISLASKQTLEEARKLLEHESQDNTAFRRLTSKFQKETEKEHAEAKQLRIIQMEREAAKLKSSIRDNLSSVNHVKPWKQAMQQRVPSTAEWLQQESLFHQWKDDRDTAILWCSGTMGVGKTVLMSNVVAQLHASRKTNDIISYYFCRADDAPTLSARSILGSLARQILDSQIENAEHESLRAIDKDSRDLDTAKVIDFLLSHLQVGKTYYLVLDGLDECDGGDIQMVARSLAQLCDKHVSDIKILCAGRPELEKELWRVITPKYRIQVTERKVESDMDHYITTILGRCLEEEQLKLGDPKLIMPISKALQEGSKGIAVSDCCGLTFINEEDNTVHYVHQSVKQHLFTIHSLHSPDFDMARIDQHLGFLCMTYLDFTDFKRQLMKVKEGSNIPIKPLQLGTFPISRSSNVTSRIALKLLSYRRQLQHLSAQELERKAQEVLGDLESSRLELEIQKRDFQFFNYAWTYWINHVADLDPDAENKMWRLFCRCVEGNDILACRPWESKQQNHGERSNIPKEIQWLVPHGHYSLLLYYAKHQSHILTENVKRQILCNTAIHDRYRFTELIIQQMNTSRETLNRGLLYASREGCNGSVTILLQAAAYVNARVCDRTALQAAAGGGHLEVVERLLAARADVNAPAADDYGRTALQAAAEGGHLEVVGRLKQAGAR</sequence>
<evidence type="ECO:0000256" key="1">
    <source>
        <dbReference type="ARBA" id="ARBA00022737"/>
    </source>
</evidence>
<evidence type="ECO:0000313" key="7">
    <source>
        <dbReference type="EMBL" id="RHZ59573.1"/>
    </source>
</evidence>
<dbReference type="InterPro" id="IPR006530">
    <property type="entry name" value="YD"/>
</dbReference>
<dbReference type="Gene3D" id="1.25.40.20">
    <property type="entry name" value="Ankyrin repeat-containing domain"/>
    <property type="match status" value="1"/>
</dbReference>
<dbReference type="Proteomes" id="UP000215305">
    <property type="component" value="Unassembled WGS sequence"/>
</dbReference>
<feature type="domain" description="Teneurin-like YD-shell" evidence="6">
    <location>
        <begin position="978"/>
        <end position="1446"/>
    </location>
</feature>
<dbReference type="Pfam" id="PF12796">
    <property type="entry name" value="Ank_2"/>
    <property type="match status" value="1"/>
</dbReference>
<feature type="region of interest" description="Disordered" evidence="3">
    <location>
        <begin position="399"/>
        <end position="433"/>
    </location>
</feature>
<feature type="region of interest" description="Disordered" evidence="3">
    <location>
        <begin position="571"/>
        <end position="600"/>
    </location>
</feature>
<proteinExistence type="predicted"/>